<dbReference type="Gene3D" id="3.40.50.150">
    <property type="entry name" value="Vaccinia Virus protein VP39"/>
    <property type="match status" value="1"/>
</dbReference>
<dbReference type="InterPro" id="IPR029063">
    <property type="entry name" value="SAM-dependent_MTases_sf"/>
</dbReference>
<reference evidence="4 5" key="1">
    <citation type="submission" date="2021-02" db="EMBL/GenBank/DDBJ databases">
        <authorList>
            <person name="Vanwijnsberghe S."/>
        </authorList>
    </citation>
    <scope>NUCLEOTIDE SEQUENCE [LARGE SCALE GENOMIC DNA]</scope>
    <source>
        <strain evidence="4 5">R-69776</strain>
    </source>
</reference>
<dbReference type="InterPro" id="IPR025282">
    <property type="entry name" value="DUF4214"/>
</dbReference>
<feature type="domain" description="DUF4214" evidence="3">
    <location>
        <begin position="760"/>
        <end position="809"/>
    </location>
</feature>
<feature type="coiled-coil region" evidence="1">
    <location>
        <begin position="392"/>
        <end position="419"/>
    </location>
</feature>
<accession>A0ABM8SUM8</accession>
<dbReference type="EMBL" id="CAJNBH010000026">
    <property type="protein sequence ID" value="CAE6833802.1"/>
    <property type="molecule type" value="Genomic_DNA"/>
</dbReference>
<dbReference type="SUPFAM" id="SSF53335">
    <property type="entry name" value="S-adenosyl-L-methionine-dependent methyltransferases"/>
    <property type="match status" value="1"/>
</dbReference>
<keyword evidence="1" id="KW-0175">Coiled coil</keyword>
<evidence type="ECO:0000313" key="5">
    <source>
        <dbReference type="Proteomes" id="UP000673821"/>
    </source>
</evidence>
<dbReference type="RefSeq" id="WP_200573246.1">
    <property type="nucleotide sequence ID" value="NZ_CAJNBH010000026.1"/>
</dbReference>
<protein>
    <recommendedName>
        <fullName evidence="6">FkbM family methyltransferase</fullName>
    </recommendedName>
</protein>
<dbReference type="Proteomes" id="UP000673821">
    <property type="component" value="Unassembled WGS sequence"/>
</dbReference>
<evidence type="ECO:0008006" key="6">
    <source>
        <dbReference type="Google" id="ProtNLM"/>
    </source>
</evidence>
<comment type="caution">
    <text evidence="4">The sequence shown here is derived from an EMBL/GenBank/DDBJ whole genome shotgun (WGS) entry which is preliminary data.</text>
</comment>
<feature type="domain" description="Methyltransferase FkbM" evidence="2">
    <location>
        <begin position="29"/>
        <end position="191"/>
    </location>
</feature>
<dbReference type="PANTHER" id="PTHR45615">
    <property type="entry name" value="MYOSIN HEAVY CHAIN, NON-MUSCLE"/>
    <property type="match status" value="1"/>
</dbReference>
<feature type="coiled-coil region" evidence="1">
    <location>
        <begin position="299"/>
        <end position="333"/>
    </location>
</feature>
<evidence type="ECO:0000259" key="3">
    <source>
        <dbReference type="Pfam" id="PF13946"/>
    </source>
</evidence>
<organism evidence="4 5">
    <name type="scientific">Paraburkholderia nemoris</name>
    <dbReference type="NCBI Taxonomy" id="2793076"/>
    <lineage>
        <taxon>Bacteria</taxon>
        <taxon>Pseudomonadati</taxon>
        <taxon>Pseudomonadota</taxon>
        <taxon>Betaproteobacteria</taxon>
        <taxon>Burkholderiales</taxon>
        <taxon>Burkholderiaceae</taxon>
        <taxon>Paraburkholderia</taxon>
    </lineage>
</organism>
<evidence type="ECO:0000259" key="2">
    <source>
        <dbReference type="Pfam" id="PF05050"/>
    </source>
</evidence>
<gene>
    <name evidence="4" type="ORF">R69776_06719</name>
</gene>
<keyword evidence="5" id="KW-1185">Reference proteome</keyword>
<evidence type="ECO:0000256" key="1">
    <source>
        <dbReference type="SAM" id="Coils"/>
    </source>
</evidence>
<feature type="coiled-coil region" evidence="1">
    <location>
        <begin position="467"/>
        <end position="576"/>
    </location>
</feature>
<evidence type="ECO:0000313" key="4">
    <source>
        <dbReference type="EMBL" id="CAE6833802.1"/>
    </source>
</evidence>
<dbReference type="Pfam" id="PF05050">
    <property type="entry name" value="Methyltransf_21"/>
    <property type="match status" value="1"/>
</dbReference>
<dbReference type="NCBIfam" id="TIGR01444">
    <property type="entry name" value="fkbM_fam"/>
    <property type="match status" value="1"/>
</dbReference>
<dbReference type="PANTHER" id="PTHR45615:SF63">
    <property type="entry name" value="CHROMOSOME UNDETERMINED SCAFFOLD_10, WHOLE GENOME SHOTGUN SEQUENCE"/>
    <property type="match status" value="1"/>
</dbReference>
<name>A0ABM8SUM8_9BURK</name>
<sequence length="945" mass="108297">MTIVSYAQNFEDVMLWRALHDVKCGFYIDIGAQHPLIDSVSKVFYEHGWRGINVEPSIAYAELLRNDRPEDQVIQAAVSSQASIQSFHEIPDTGLSSLNAEIVAHHKERGFSVRETTTPCVLLDDVFGLCVGHDVHWLKIDVEGHETNVLLGWRNSRTRPWIVVLESTQPLTRQETHADWEPLLLDKGYRFAWFDGLNRFYVHESQERLVERFYAPPNVFDDFVLSGTSSAPFALRLKNEVEHQISVRTDERAAIAREHEVAQEKIRAEITGKERQLQDLISSHAVELNVISEEGRQAADRHASEMNELLNAFTRLETEHAELKKQQQTEQTEILRLVVQEQASRASTEALRSQREADLVSQLQQVSEHIAKREALFADLQAQERNSASLVAERHHEAQLQLSRELERARRELGSLRNEQTLRTRQFADEVNGIRRDLETQLRERASREHQLTSQLAKVNAERLVLAQIQEEQLSNQQRRLLDLESSVATREQDVKEARAEVNALLLERARREREISSRFAEISEDRVAIIQTYESQLSDLKSSFEKREEEHVLRLDTQERRVRDLELNCSRFERDVDAQIAAAKQLVAELSQARVALAHSARSGESPYQDALVDSAIGYQALTDQVLADACSNPDQYLALSTQLARDNRVLADYSLRVVKEELDEMRRTFSWRVTKPLRIFGKKRRQQKTFSLSMPRDPLPREDASINVPEPHVHVGSVPDDRFGVTVTSDFRMPAEHFESSPILRDGVYHVEDLLRLNDIEFIEHAYRAILNRAPDANGLQYYLGRLRLGYSKSGILGQIKRSTEARSSNTEVRGMERIKLIKWSRLPFVGRFIALFDADADNENRRRVRRIENSLYLLDQRATRRFNDIDNQLITVTDRLHQIVANLQVVRADVNAAASQVVPDGTSTGPSIEEVEAHRLTPEARRLFEQLIHTPESASCAS</sequence>
<dbReference type="InterPro" id="IPR006342">
    <property type="entry name" value="FkbM_mtfrase"/>
</dbReference>
<proteinExistence type="predicted"/>
<dbReference type="Pfam" id="PF13946">
    <property type="entry name" value="DUF4214"/>
    <property type="match status" value="1"/>
</dbReference>